<name>A0A4C1WLN9_EUMVA</name>
<keyword evidence="2" id="KW-1185">Reference proteome</keyword>
<gene>
    <name evidence="1" type="ORF">EVAR_37764_1</name>
</gene>
<dbReference type="EMBL" id="BGZK01000601">
    <property type="protein sequence ID" value="GBP52376.1"/>
    <property type="molecule type" value="Genomic_DNA"/>
</dbReference>
<accession>A0A4C1WLN9</accession>
<reference evidence="1 2" key="1">
    <citation type="journal article" date="2019" name="Commun. Biol.">
        <title>The bagworm genome reveals a unique fibroin gene that provides high tensile strength.</title>
        <authorList>
            <person name="Kono N."/>
            <person name="Nakamura H."/>
            <person name="Ohtoshi R."/>
            <person name="Tomita M."/>
            <person name="Numata K."/>
            <person name="Arakawa K."/>
        </authorList>
    </citation>
    <scope>NUCLEOTIDE SEQUENCE [LARGE SCALE GENOMIC DNA]</scope>
</reference>
<evidence type="ECO:0000313" key="2">
    <source>
        <dbReference type="Proteomes" id="UP000299102"/>
    </source>
</evidence>
<dbReference type="AlphaFoldDB" id="A0A4C1WLN9"/>
<sequence length="131" mass="14607">MASKKRSKRKIAFFSITQLITSLKRQTEIDVTLSERHRVVVSRKVVVRVALSPGALKREVYRGRPGPRCNSSLRRGTHYRLTDLHRPPAPAPTGDGALINISHVCAVVATLCGPVLESKRKECDLVNRKVQ</sequence>
<protein>
    <submittedName>
        <fullName evidence="1">Uncharacterized protein</fullName>
    </submittedName>
</protein>
<evidence type="ECO:0000313" key="1">
    <source>
        <dbReference type="EMBL" id="GBP52376.1"/>
    </source>
</evidence>
<proteinExistence type="predicted"/>
<organism evidence="1 2">
    <name type="scientific">Eumeta variegata</name>
    <name type="common">Bagworm moth</name>
    <name type="synonym">Eumeta japonica</name>
    <dbReference type="NCBI Taxonomy" id="151549"/>
    <lineage>
        <taxon>Eukaryota</taxon>
        <taxon>Metazoa</taxon>
        <taxon>Ecdysozoa</taxon>
        <taxon>Arthropoda</taxon>
        <taxon>Hexapoda</taxon>
        <taxon>Insecta</taxon>
        <taxon>Pterygota</taxon>
        <taxon>Neoptera</taxon>
        <taxon>Endopterygota</taxon>
        <taxon>Lepidoptera</taxon>
        <taxon>Glossata</taxon>
        <taxon>Ditrysia</taxon>
        <taxon>Tineoidea</taxon>
        <taxon>Psychidae</taxon>
        <taxon>Oiketicinae</taxon>
        <taxon>Eumeta</taxon>
    </lineage>
</organism>
<comment type="caution">
    <text evidence="1">The sequence shown here is derived from an EMBL/GenBank/DDBJ whole genome shotgun (WGS) entry which is preliminary data.</text>
</comment>
<dbReference type="Proteomes" id="UP000299102">
    <property type="component" value="Unassembled WGS sequence"/>
</dbReference>